<dbReference type="Pfam" id="PF07727">
    <property type="entry name" value="RVT_2"/>
    <property type="match status" value="1"/>
</dbReference>
<evidence type="ECO:0008006" key="6">
    <source>
        <dbReference type="Google" id="ProtNLM"/>
    </source>
</evidence>
<protein>
    <recommendedName>
        <fullName evidence="6">Integrase catalytic domain-containing protein</fullName>
    </recommendedName>
</protein>
<feature type="region of interest" description="Disordered" evidence="1">
    <location>
        <begin position="307"/>
        <end position="334"/>
    </location>
</feature>
<feature type="domain" description="Reverse transcriptase Ty1/copia-type" evidence="2">
    <location>
        <begin position="349"/>
        <end position="417"/>
    </location>
</feature>
<dbReference type="GO" id="GO:0003676">
    <property type="term" value="F:nucleic acid binding"/>
    <property type="evidence" value="ECO:0007669"/>
    <property type="project" value="InterPro"/>
</dbReference>
<dbReference type="Pfam" id="PF13976">
    <property type="entry name" value="gag_pre-integrs"/>
    <property type="match status" value="1"/>
</dbReference>
<dbReference type="CDD" id="cd09272">
    <property type="entry name" value="RNase_HI_RT_Ty1"/>
    <property type="match status" value="2"/>
</dbReference>
<dbReference type="InterPro" id="IPR013103">
    <property type="entry name" value="RVT_2"/>
</dbReference>
<evidence type="ECO:0000259" key="3">
    <source>
        <dbReference type="Pfam" id="PF13976"/>
    </source>
</evidence>
<dbReference type="Pfam" id="PF25597">
    <property type="entry name" value="SH3_retrovirus"/>
    <property type="match status" value="1"/>
</dbReference>
<feature type="compositionally biased region" description="Basic and acidic residues" evidence="1">
    <location>
        <begin position="307"/>
        <end position="317"/>
    </location>
</feature>
<sequence length="580" mass="67131">MDYDFFYDKVPIYCDSESAIAISCNPVHHTRTKHIDVRYHFIKDHVEKGTIELYFVGLLKIQVAQKKVKIAFENVDSSSRVELIPSNIKAKLSLDSALLWHYRLGHINKKRIEKLQHDGLVDSTDIKSFEKCVACMSGKMARKPYSHQVERAKDLLGLIHTDDHGIIAYRNPPYTPQHNEVSKRRNRTLLDMVRSMMSQTTLLKSFWDYALESAVRNLNMVPTKKGYEALVKRDTLTKPDILEPRSIKCIFVGYPKEMIGYSFYYPPENKVFVARNAEFLKNSIMTQKASRSLKDLEIIQEQDTHPSLDTSLDHEKDDQEIDEPQSDINPIRSSSKRRPTWMELYTPIACMVAKGLTQTPGIDYEETFSHVANIRAIRILIAIAVFYDYEIWQMYVKTSFLNRYLNKEIYMVQPEGDAHWTAVKNILKYLRNTRDMFLVYEGNMKRELRVSCYTDFGYLTYADDMKSQTGYVFVLNGEAVWIRKFISGLGVFPIIKEPINMYCNNTGAIEIAKDHGVTKGARHFRVKVHYLRETIEIGDVRIEKVDTYDNLADLFTKALAFPKHSELTKKIGMIPTSSLT</sequence>
<organism evidence="5">
    <name type="scientific">Tanacetum cinerariifolium</name>
    <name type="common">Dalmatian daisy</name>
    <name type="synonym">Chrysanthemum cinerariifolium</name>
    <dbReference type="NCBI Taxonomy" id="118510"/>
    <lineage>
        <taxon>Eukaryota</taxon>
        <taxon>Viridiplantae</taxon>
        <taxon>Streptophyta</taxon>
        <taxon>Embryophyta</taxon>
        <taxon>Tracheophyta</taxon>
        <taxon>Spermatophyta</taxon>
        <taxon>Magnoliopsida</taxon>
        <taxon>eudicotyledons</taxon>
        <taxon>Gunneridae</taxon>
        <taxon>Pentapetalae</taxon>
        <taxon>asterids</taxon>
        <taxon>campanulids</taxon>
        <taxon>Asterales</taxon>
        <taxon>Asteraceae</taxon>
        <taxon>Asteroideae</taxon>
        <taxon>Anthemideae</taxon>
        <taxon>Anthemidinae</taxon>
        <taxon>Tanacetum</taxon>
    </lineage>
</organism>
<proteinExistence type="predicted"/>
<dbReference type="EMBL" id="BKCJ010241296">
    <property type="protein sequence ID" value="GEZ10493.1"/>
    <property type="molecule type" value="Genomic_DNA"/>
</dbReference>
<evidence type="ECO:0000259" key="2">
    <source>
        <dbReference type="Pfam" id="PF07727"/>
    </source>
</evidence>
<reference evidence="5" key="1">
    <citation type="journal article" date="2019" name="Sci. Rep.">
        <title>Draft genome of Tanacetum cinerariifolium, the natural source of mosquito coil.</title>
        <authorList>
            <person name="Yamashiro T."/>
            <person name="Shiraishi A."/>
            <person name="Satake H."/>
            <person name="Nakayama K."/>
        </authorList>
    </citation>
    <scope>NUCLEOTIDE SEQUENCE</scope>
</reference>
<feature type="domain" description="Retroviral polymerase SH3-like" evidence="4">
    <location>
        <begin position="241"/>
        <end position="284"/>
    </location>
</feature>
<dbReference type="InterPro" id="IPR012337">
    <property type="entry name" value="RNaseH-like_sf"/>
</dbReference>
<name>A0A699I375_TANCI</name>
<accession>A0A699I375</accession>
<evidence type="ECO:0000256" key="1">
    <source>
        <dbReference type="SAM" id="MobiDB-lite"/>
    </source>
</evidence>
<dbReference type="InterPro" id="IPR025724">
    <property type="entry name" value="GAG-pre-integrase_dom"/>
</dbReference>
<dbReference type="Gene3D" id="3.30.420.10">
    <property type="entry name" value="Ribonuclease H-like superfamily/Ribonuclease H"/>
    <property type="match status" value="1"/>
</dbReference>
<feature type="domain" description="GAG-pre-integrase" evidence="3">
    <location>
        <begin position="87"/>
        <end position="140"/>
    </location>
</feature>
<dbReference type="AlphaFoldDB" id="A0A699I375"/>
<dbReference type="SUPFAM" id="SSF53098">
    <property type="entry name" value="Ribonuclease H-like"/>
    <property type="match status" value="1"/>
</dbReference>
<comment type="caution">
    <text evidence="5">The sequence shown here is derived from an EMBL/GenBank/DDBJ whole genome shotgun (WGS) entry which is preliminary data.</text>
</comment>
<dbReference type="InterPro" id="IPR057670">
    <property type="entry name" value="SH3_retrovirus"/>
</dbReference>
<gene>
    <name evidence="5" type="ORF">Tci_482466</name>
</gene>
<dbReference type="PANTHER" id="PTHR11439">
    <property type="entry name" value="GAG-POL-RELATED RETROTRANSPOSON"/>
    <property type="match status" value="1"/>
</dbReference>
<dbReference type="PANTHER" id="PTHR11439:SF496">
    <property type="entry name" value="RNA-DIRECTED DNA POLYMERASE"/>
    <property type="match status" value="1"/>
</dbReference>
<evidence type="ECO:0000259" key="4">
    <source>
        <dbReference type="Pfam" id="PF25597"/>
    </source>
</evidence>
<evidence type="ECO:0000313" key="5">
    <source>
        <dbReference type="EMBL" id="GEZ10493.1"/>
    </source>
</evidence>
<dbReference type="InterPro" id="IPR036397">
    <property type="entry name" value="RNaseH_sf"/>
</dbReference>